<feature type="region of interest" description="Disordered" evidence="1">
    <location>
        <begin position="161"/>
        <end position="195"/>
    </location>
</feature>
<organism evidence="2 3">
    <name type="scientific">Bifidobacterium biavatii DSM 23969</name>
    <dbReference type="NCBI Taxonomy" id="1437608"/>
    <lineage>
        <taxon>Bacteria</taxon>
        <taxon>Bacillati</taxon>
        <taxon>Actinomycetota</taxon>
        <taxon>Actinomycetes</taxon>
        <taxon>Bifidobacteriales</taxon>
        <taxon>Bifidobacteriaceae</taxon>
        <taxon>Bifidobacterium</taxon>
    </lineage>
</organism>
<dbReference type="eggNOG" id="ENOG50327W0">
    <property type="taxonomic scope" value="Bacteria"/>
</dbReference>
<evidence type="ECO:0000313" key="3">
    <source>
        <dbReference type="Proteomes" id="UP000029108"/>
    </source>
</evidence>
<accession>A0A086ZVF0</accession>
<sequence length="312" mass="34567">MIERCCRGKKADQSLNEDGLVVTDDFAAVVDGVTSKSVRRSWRPSGGVVAKDLLLEAIAALPADATMRQVQSSLDGRLRAEYARCGCADDVVDTALFEREPWERLQANAVIYSARRHEAWLFGDCQIMVNGVQTPTVKRVDKLLGELRSFAAQALALDDSENDAVSHTSPVPTATAGPTSIADTSATTSETGDVKSLDLPPAIIDPAREMILPFLRLQSRFANRRGEYGYFVFDGFTDPTYLIRMVPVNPGDEVVLASDGYPLLRPTMAESERELNRLRRDDPRLIRDYRTTKGFVPGQESFDDRTYLRFVA</sequence>
<dbReference type="Proteomes" id="UP000029108">
    <property type="component" value="Unassembled WGS sequence"/>
</dbReference>
<gene>
    <name evidence="2" type="ORF">BBIA_1723</name>
</gene>
<comment type="caution">
    <text evidence="2">The sequence shown here is derived from an EMBL/GenBank/DDBJ whole genome shotgun (WGS) entry which is preliminary data.</text>
</comment>
<dbReference type="EMBL" id="JGYN01000015">
    <property type="protein sequence ID" value="KFI50500.1"/>
    <property type="molecule type" value="Genomic_DNA"/>
</dbReference>
<dbReference type="STRING" id="1437608.GCA_000771645_01420"/>
<reference evidence="2 3" key="1">
    <citation type="submission" date="2014-03" db="EMBL/GenBank/DDBJ databases">
        <title>Genomics of Bifidobacteria.</title>
        <authorList>
            <person name="Ventura M."/>
            <person name="Milani C."/>
            <person name="Lugli G.A."/>
        </authorList>
    </citation>
    <scope>NUCLEOTIDE SEQUENCE [LARGE SCALE GENOMIC DNA]</scope>
    <source>
        <strain evidence="2 3">DSM 23969</strain>
    </source>
</reference>
<protein>
    <submittedName>
        <fullName evidence="2">Uncharacterized protein</fullName>
    </submittedName>
</protein>
<evidence type="ECO:0000256" key="1">
    <source>
        <dbReference type="SAM" id="MobiDB-lite"/>
    </source>
</evidence>
<name>A0A086ZVF0_9BIFI</name>
<proteinExistence type="predicted"/>
<dbReference type="AlphaFoldDB" id="A0A086ZVF0"/>
<keyword evidence="3" id="KW-1185">Reference proteome</keyword>
<evidence type="ECO:0000313" key="2">
    <source>
        <dbReference type="EMBL" id="KFI50500.1"/>
    </source>
</evidence>
<feature type="compositionally biased region" description="Polar residues" evidence="1">
    <location>
        <begin position="163"/>
        <end position="191"/>
    </location>
</feature>